<dbReference type="Pfam" id="PF00400">
    <property type="entry name" value="WD40"/>
    <property type="match status" value="1"/>
</dbReference>
<dbReference type="Gene3D" id="2.130.10.10">
    <property type="entry name" value="YVTN repeat-like/Quinoprotein amine dehydrogenase"/>
    <property type="match status" value="2"/>
</dbReference>
<protein>
    <submittedName>
        <fullName evidence="3">WD40 repeat-like protein</fullName>
    </submittedName>
</protein>
<dbReference type="InterPro" id="IPR015943">
    <property type="entry name" value="WD40/YVTN_repeat-like_dom_sf"/>
</dbReference>
<feature type="compositionally biased region" description="Polar residues" evidence="2">
    <location>
        <begin position="480"/>
        <end position="492"/>
    </location>
</feature>
<dbReference type="GO" id="GO:0043015">
    <property type="term" value="F:gamma-tubulin binding"/>
    <property type="evidence" value="ECO:0007669"/>
    <property type="project" value="TreeGrafter"/>
</dbReference>
<proteinExistence type="predicted"/>
<feature type="compositionally biased region" description="Basic and acidic residues" evidence="2">
    <location>
        <begin position="562"/>
        <end position="574"/>
    </location>
</feature>
<dbReference type="PANTHER" id="PTHR44414">
    <property type="entry name" value="PROTEIN NEDD1"/>
    <property type="match status" value="1"/>
</dbReference>
<dbReference type="GO" id="GO:0000278">
    <property type="term" value="P:mitotic cell cycle"/>
    <property type="evidence" value="ECO:0007669"/>
    <property type="project" value="TreeGrafter"/>
</dbReference>
<name>A0A166GJN0_9AGAM</name>
<feature type="compositionally biased region" description="Low complexity" evidence="2">
    <location>
        <begin position="445"/>
        <end position="470"/>
    </location>
</feature>
<dbReference type="CDD" id="cd14686">
    <property type="entry name" value="bZIP"/>
    <property type="match status" value="1"/>
</dbReference>
<feature type="compositionally biased region" description="Pro residues" evidence="2">
    <location>
        <begin position="591"/>
        <end position="602"/>
    </location>
</feature>
<keyword evidence="1" id="KW-0175">Coiled coil</keyword>
<dbReference type="PANTHER" id="PTHR44414:SF1">
    <property type="entry name" value="PROTEIN NEDD1"/>
    <property type="match status" value="1"/>
</dbReference>
<feature type="coiled-coil region" evidence="1">
    <location>
        <begin position="662"/>
        <end position="696"/>
    </location>
</feature>
<accession>A0A166GJN0</accession>
<dbReference type="InterPro" id="IPR036322">
    <property type="entry name" value="WD40_repeat_dom_sf"/>
</dbReference>
<dbReference type="AlphaFoldDB" id="A0A166GJN0"/>
<sequence length="697" mass="74185">MLAVSTTEALSILDPATLKNPPESLLSAHPFSEPPTASVWSQDNTALFVAFQDTIHQFSSAGLPVSHTFSTEEPITCLIAKEKGQSLVFGAGSSVHVLDYASGSGKISQTFASHKATVNSLSLSNDGSLLASTSSSSACVQNLSMSSHTILRGLPQAAPITTCAFHPHSRTRLLLGMGKQVVIYDTTRPSGPLKLVALSDASSGDIVALACSPFSKTLVAVATSGGSVGLIDLDKEKGLFRTLNLKMPLTSATFSPEGATLYFGTENGKILIVDLRGLDKPPMCITIGEGGHRIECISFQKKIKASVKPASISKAATSSPARARAKMGVVSASSPARLVRKTATPSAGKAVATPVRATKPAEKKVFSPVRDPLGNGSSAGDISVQMETLGSLRKKDPRKDAENPNGLYGKPRRPSSQLSHSRVTASSGSSGLEVPRVRTRDRAGSSSSRLSSVSRTTSRPASRATSSVSREPSPELPSMQPLSAFSRTTSGQRRARSRTPSPELLAEPVDPATPVPIAKMKKRTGLGVLGLGTPEVERWIEAGKGKAREDDERGNGNGRRVGFKEAEDSEGKESSEDEEPPHLTVQLSPRRAPPPWAQAPMPSPLRTLSAGVSNGNSPSSASAAHNLLRTIMADVMYDYQRDTKSEMMGLHLDLVRMGRNIKKELRESMEGGAGELERLREENRMLREENERLRRGY</sequence>
<dbReference type="GO" id="GO:0005814">
    <property type="term" value="C:centriole"/>
    <property type="evidence" value="ECO:0007669"/>
    <property type="project" value="TreeGrafter"/>
</dbReference>
<dbReference type="OrthoDB" id="1602884at2759"/>
<feature type="compositionally biased region" description="Polar residues" evidence="2">
    <location>
        <begin position="414"/>
        <end position="430"/>
    </location>
</feature>
<dbReference type="STRING" id="436010.A0A166GJN0"/>
<dbReference type="EMBL" id="KV417578">
    <property type="protein sequence ID" value="KZP17905.1"/>
    <property type="molecule type" value="Genomic_DNA"/>
</dbReference>
<evidence type="ECO:0000256" key="2">
    <source>
        <dbReference type="SAM" id="MobiDB-lite"/>
    </source>
</evidence>
<evidence type="ECO:0000313" key="3">
    <source>
        <dbReference type="EMBL" id="KZP17905.1"/>
    </source>
</evidence>
<feature type="compositionally biased region" description="Basic and acidic residues" evidence="2">
    <location>
        <begin position="535"/>
        <end position="554"/>
    </location>
</feature>
<dbReference type="InterPro" id="IPR001680">
    <property type="entry name" value="WD40_rpt"/>
</dbReference>
<evidence type="ECO:0000256" key="1">
    <source>
        <dbReference type="SAM" id="Coils"/>
    </source>
</evidence>
<dbReference type="GO" id="GO:0036064">
    <property type="term" value="C:ciliary basal body"/>
    <property type="evidence" value="ECO:0007669"/>
    <property type="project" value="TreeGrafter"/>
</dbReference>
<dbReference type="GO" id="GO:0007020">
    <property type="term" value="P:microtubule nucleation"/>
    <property type="evidence" value="ECO:0007669"/>
    <property type="project" value="TreeGrafter"/>
</dbReference>
<feature type="compositionally biased region" description="Polar residues" evidence="2">
    <location>
        <begin position="375"/>
        <end position="388"/>
    </location>
</feature>
<feature type="region of interest" description="Disordered" evidence="2">
    <location>
        <begin position="362"/>
        <end position="602"/>
    </location>
</feature>
<feature type="compositionally biased region" description="Basic and acidic residues" evidence="2">
    <location>
        <begin position="393"/>
        <end position="402"/>
    </location>
</feature>
<dbReference type="GO" id="GO:0005737">
    <property type="term" value="C:cytoplasm"/>
    <property type="evidence" value="ECO:0007669"/>
    <property type="project" value="TreeGrafter"/>
</dbReference>
<dbReference type="SUPFAM" id="SSF50978">
    <property type="entry name" value="WD40 repeat-like"/>
    <property type="match status" value="1"/>
</dbReference>
<dbReference type="SMART" id="SM00320">
    <property type="entry name" value="WD40"/>
    <property type="match status" value="4"/>
</dbReference>
<dbReference type="InterPro" id="IPR052818">
    <property type="entry name" value="NEDD1_Spindle_Assembly"/>
</dbReference>
<keyword evidence="4" id="KW-1185">Reference proteome</keyword>
<dbReference type="GO" id="GO:0000922">
    <property type="term" value="C:spindle pole"/>
    <property type="evidence" value="ECO:0007669"/>
    <property type="project" value="TreeGrafter"/>
</dbReference>
<gene>
    <name evidence="3" type="ORF">FIBSPDRAFT_830119</name>
</gene>
<evidence type="ECO:0000313" key="4">
    <source>
        <dbReference type="Proteomes" id="UP000076532"/>
    </source>
</evidence>
<dbReference type="Proteomes" id="UP000076532">
    <property type="component" value="Unassembled WGS sequence"/>
</dbReference>
<organism evidence="3 4">
    <name type="scientific">Athelia psychrophila</name>
    <dbReference type="NCBI Taxonomy" id="1759441"/>
    <lineage>
        <taxon>Eukaryota</taxon>
        <taxon>Fungi</taxon>
        <taxon>Dikarya</taxon>
        <taxon>Basidiomycota</taxon>
        <taxon>Agaricomycotina</taxon>
        <taxon>Agaricomycetes</taxon>
        <taxon>Agaricomycetidae</taxon>
        <taxon>Atheliales</taxon>
        <taxon>Atheliaceae</taxon>
        <taxon>Athelia</taxon>
    </lineage>
</organism>
<reference evidence="3 4" key="1">
    <citation type="journal article" date="2016" name="Mol. Biol. Evol.">
        <title>Comparative Genomics of Early-Diverging Mushroom-Forming Fungi Provides Insights into the Origins of Lignocellulose Decay Capabilities.</title>
        <authorList>
            <person name="Nagy L.G."/>
            <person name="Riley R."/>
            <person name="Tritt A."/>
            <person name="Adam C."/>
            <person name="Daum C."/>
            <person name="Floudas D."/>
            <person name="Sun H."/>
            <person name="Yadav J.S."/>
            <person name="Pangilinan J."/>
            <person name="Larsson K.H."/>
            <person name="Matsuura K."/>
            <person name="Barry K."/>
            <person name="Labutti K."/>
            <person name="Kuo R."/>
            <person name="Ohm R.A."/>
            <person name="Bhattacharya S.S."/>
            <person name="Shirouzu T."/>
            <person name="Yoshinaga Y."/>
            <person name="Martin F.M."/>
            <person name="Grigoriev I.V."/>
            <person name="Hibbett D.S."/>
        </authorList>
    </citation>
    <scope>NUCLEOTIDE SEQUENCE [LARGE SCALE GENOMIC DNA]</scope>
    <source>
        <strain evidence="3 4">CBS 109695</strain>
    </source>
</reference>